<dbReference type="KEGG" id="cfr:102515939"/>
<dbReference type="RefSeq" id="XP_032347143.1">
    <property type="nucleotide sequence ID" value="XM_032491252.1"/>
</dbReference>
<protein>
    <submittedName>
        <fullName evidence="2">ATP synthase subunit ATP5MPL, mitochondrial-like</fullName>
    </submittedName>
</protein>
<dbReference type="PANTHER" id="PTHR15233:SF1">
    <property type="entry name" value="ATP SYNTHASE SUBUNIT ATP5MJ, MITOCHONDRIAL"/>
    <property type="match status" value="1"/>
</dbReference>
<evidence type="ECO:0000313" key="2">
    <source>
        <dbReference type="RefSeq" id="XP_032347143.1"/>
    </source>
</evidence>
<dbReference type="PANTHER" id="PTHR15233">
    <property type="entry name" value="MITOCHONDRIAL PROTEOLIPID"/>
    <property type="match status" value="1"/>
</dbReference>
<organism evidence="1 2">
    <name type="scientific">Camelus ferus</name>
    <name type="common">Wild bactrian camel</name>
    <name type="synonym">Camelus bactrianus ferus</name>
    <dbReference type="NCBI Taxonomy" id="419612"/>
    <lineage>
        <taxon>Eukaryota</taxon>
        <taxon>Metazoa</taxon>
        <taxon>Chordata</taxon>
        <taxon>Craniata</taxon>
        <taxon>Vertebrata</taxon>
        <taxon>Euteleostomi</taxon>
        <taxon>Mammalia</taxon>
        <taxon>Eutheria</taxon>
        <taxon>Laurasiatheria</taxon>
        <taxon>Artiodactyla</taxon>
        <taxon>Tylopoda</taxon>
        <taxon>Camelidae</taxon>
        <taxon>Camelus</taxon>
    </lineage>
</organism>
<evidence type="ECO:0000313" key="1">
    <source>
        <dbReference type="Proteomes" id="UP000694856"/>
    </source>
</evidence>
<name>A0A8B8TYW2_CAMFR</name>
<proteinExistence type="predicted"/>
<accession>A0A8B8TYW2</accession>
<dbReference type="Proteomes" id="UP000694856">
    <property type="component" value="Chromosome 2"/>
</dbReference>
<gene>
    <name evidence="2" type="primary">LOC102515939</name>
</gene>
<dbReference type="InterPro" id="IPR012574">
    <property type="entry name" value="ATP5MJ"/>
</dbReference>
<dbReference type="Pfam" id="PF08039">
    <property type="entry name" value="Mit_proteolip"/>
    <property type="match status" value="1"/>
</dbReference>
<sequence>MLQSPIKNVWIPTKPYHIHVYQEIWIGMGLMDFNVYKIRTADNMSKVLKASSPAPAHGHH</sequence>
<dbReference type="GO" id="GO:0005739">
    <property type="term" value="C:mitochondrion"/>
    <property type="evidence" value="ECO:0007669"/>
    <property type="project" value="InterPro"/>
</dbReference>
<reference evidence="2" key="1">
    <citation type="submission" date="2025-08" db="UniProtKB">
        <authorList>
            <consortium name="RefSeq"/>
        </authorList>
    </citation>
    <scope>IDENTIFICATION</scope>
    <source>
        <tissue evidence="2">Ear skin</tissue>
    </source>
</reference>
<keyword evidence="1" id="KW-1185">Reference proteome</keyword>
<dbReference type="AlphaFoldDB" id="A0A8B8TYW2"/>
<dbReference type="GeneID" id="102515939"/>